<organism evidence="5 6">
    <name type="scientific">Rapidithrix thailandica</name>
    <dbReference type="NCBI Taxonomy" id="413964"/>
    <lineage>
        <taxon>Bacteria</taxon>
        <taxon>Pseudomonadati</taxon>
        <taxon>Bacteroidota</taxon>
        <taxon>Cytophagia</taxon>
        <taxon>Cytophagales</taxon>
        <taxon>Flammeovirgaceae</taxon>
        <taxon>Rapidithrix</taxon>
    </lineage>
</organism>
<dbReference type="InterPro" id="IPR035386">
    <property type="entry name" value="Arm-DNA-bind_5"/>
</dbReference>
<comment type="caution">
    <text evidence="5">The sequence shown here is derived from an EMBL/GenBank/DDBJ whole genome shotgun (WGS) entry which is preliminary data.</text>
</comment>
<name>A0AAW9SG59_9BACT</name>
<evidence type="ECO:0000256" key="1">
    <source>
        <dbReference type="ARBA" id="ARBA00022908"/>
    </source>
</evidence>
<keyword evidence="6" id="KW-1185">Reference proteome</keyword>
<dbReference type="PROSITE" id="PS51900">
    <property type="entry name" value="CB"/>
    <property type="match status" value="1"/>
</dbReference>
<dbReference type="RefSeq" id="WP_346823587.1">
    <property type="nucleotide sequence ID" value="NZ_JBDKWZ010000017.1"/>
</dbReference>
<dbReference type="EMBL" id="JBDKWZ010000017">
    <property type="protein sequence ID" value="MEN7550805.1"/>
    <property type="molecule type" value="Genomic_DNA"/>
</dbReference>
<feature type="domain" description="Core-binding (CB)" evidence="4">
    <location>
        <begin position="106"/>
        <end position="186"/>
    </location>
</feature>
<feature type="non-terminal residue" evidence="5">
    <location>
        <position position="252"/>
    </location>
</feature>
<reference evidence="5 6" key="1">
    <citation type="submission" date="2024-04" db="EMBL/GenBank/DDBJ databases">
        <title>Novel genus in family Flammeovirgaceae.</title>
        <authorList>
            <person name="Nguyen T.H."/>
            <person name="Vuong T.Q."/>
            <person name="Le H."/>
            <person name="Kim S.-G."/>
        </authorList>
    </citation>
    <scope>NUCLEOTIDE SEQUENCE [LARGE SCALE GENOMIC DNA]</scope>
    <source>
        <strain evidence="5 6">JCM 23209</strain>
    </source>
</reference>
<dbReference type="Pfam" id="PF13102">
    <property type="entry name" value="Phage_int_SAM_5"/>
    <property type="match status" value="1"/>
</dbReference>
<dbReference type="GO" id="GO:0003677">
    <property type="term" value="F:DNA binding"/>
    <property type="evidence" value="ECO:0007669"/>
    <property type="project" value="UniProtKB-UniRule"/>
</dbReference>
<evidence type="ECO:0000313" key="5">
    <source>
        <dbReference type="EMBL" id="MEN7550805.1"/>
    </source>
</evidence>
<dbReference type="InterPro" id="IPR010998">
    <property type="entry name" value="Integrase_recombinase_N"/>
</dbReference>
<evidence type="ECO:0000256" key="2">
    <source>
        <dbReference type="ARBA" id="ARBA00023125"/>
    </source>
</evidence>
<dbReference type="InterPro" id="IPR025269">
    <property type="entry name" value="SAM-like_dom"/>
</dbReference>
<evidence type="ECO:0000313" key="6">
    <source>
        <dbReference type="Proteomes" id="UP001403385"/>
    </source>
</evidence>
<keyword evidence="2 3" id="KW-0238">DNA-binding</keyword>
<keyword evidence="1" id="KW-0229">DNA integration</keyword>
<gene>
    <name evidence="5" type="ORF">AAG747_22985</name>
</gene>
<dbReference type="GO" id="GO:0015074">
    <property type="term" value="P:DNA integration"/>
    <property type="evidence" value="ECO:0007669"/>
    <property type="project" value="UniProtKB-KW"/>
</dbReference>
<dbReference type="Pfam" id="PF17293">
    <property type="entry name" value="Arm-DNA-bind_5"/>
    <property type="match status" value="1"/>
</dbReference>
<dbReference type="InterPro" id="IPR044068">
    <property type="entry name" value="CB"/>
</dbReference>
<dbReference type="AlphaFoldDB" id="A0AAW9SG59"/>
<sequence length="252" mass="29713">MSVQGVLFKSKTLQNGEHPIMLRYILHRKVKYVATGFHSSVKHWDSQRKCPRKKHPEYLLIDEYLNHTIAKVKKAIHKCNEEGGIFSFEDFERLVKGERETIDLFTFAEKVIQDKIDLGKIKTADTYKDALRSLRQIAGNQPKLSFQELNYVFLKKMEEQLLGKGLSMNTIGIYMRALRAIYNRAIKEELVEKKYYPFEGYKVSRLKNATPKRALKKEHIKAIEQLPLQPWSKAWEMRNLFLFSYYCRGINF</sequence>
<dbReference type="SUPFAM" id="SSF56349">
    <property type="entry name" value="DNA breaking-rejoining enzymes"/>
    <property type="match status" value="1"/>
</dbReference>
<dbReference type="Gene3D" id="1.10.150.130">
    <property type="match status" value="1"/>
</dbReference>
<proteinExistence type="predicted"/>
<protein>
    <submittedName>
        <fullName evidence="5">Phage integrase SAM-like domain and Arm DNA-binding domain-containing protein</fullName>
    </submittedName>
</protein>
<accession>A0AAW9SG59</accession>
<evidence type="ECO:0000256" key="3">
    <source>
        <dbReference type="PROSITE-ProRule" id="PRU01248"/>
    </source>
</evidence>
<dbReference type="Proteomes" id="UP001403385">
    <property type="component" value="Unassembled WGS sequence"/>
</dbReference>
<dbReference type="InterPro" id="IPR011010">
    <property type="entry name" value="DNA_brk_join_enz"/>
</dbReference>
<evidence type="ECO:0000259" key="4">
    <source>
        <dbReference type="PROSITE" id="PS51900"/>
    </source>
</evidence>